<gene>
    <name evidence="1" type="ORF">WG219_20060</name>
</gene>
<dbReference type="EMBL" id="CP148074">
    <property type="protein sequence ID" value="WXL25564.1"/>
    <property type="molecule type" value="Genomic_DNA"/>
</dbReference>
<evidence type="ECO:0000313" key="1">
    <source>
        <dbReference type="EMBL" id="WXL25564.1"/>
    </source>
</evidence>
<accession>A0ABZ2RN49</accession>
<proteinExistence type="predicted"/>
<name>A0ABZ2RN49_ECTME</name>
<reference evidence="1 2" key="1">
    <citation type="submission" date="2024-03" db="EMBL/GenBank/DDBJ databases">
        <title>Complete genome of BD2.</title>
        <authorList>
            <person name="Cao G."/>
        </authorList>
    </citation>
    <scope>NUCLEOTIDE SEQUENCE [LARGE SCALE GENOMIC DNA]</scope>
    <source>
        <strain evidence="1 2">BD2</strain>
    </source>
</reference>
<sequence length="68" mass="7605">MAIMTLSAAEIFDDLVSSAACVFFYSTLECAPLSMEQFACHCLTTKIFSGDVRKLTQLGYNYFAFRKS</sequence>
<organism evidence="1 2">
    <name type="scientific">Ectopseudomonas mendocina</name>
    <name type="common">Pseudomonas mendocina</name>
    <dbReference type="NCBI Taxonomy" id="300"/>
    <lineage>
        <taxon>Bacteria</taxon>
        <taxon>Pseudomonadati</taxon>
        <taxon>Pseudomonadota</taxon>
        <taxon>Gammaproteobacteria</taxon>
        <taxon>Pseudomonadales</taxon>
        <taxon>Pseudomonadaceae</taxon>
        <taxon>Ectopseudomonas</taxon>
    </lineage>
</organism>
<evidence type="ECO:0000313" key="2">
    <source>
        <dbReference type="Proteomes" id="UP001476583"/>
    </source>
</evidence>
<keyword evidence="2" id="KW-1185">Reference proteome</keyword>
<protein>
    <submittedName>
        <fullName evidence="1">Uncharacterized protein</fullName>
    </submittedName>
</protein>
<dbReference type="Proteomes" id="UP001476583">
    <property type="component" value="Chromosome"/>
</dbReference>